<protein>
    <submittedName>
        <fullName evidence="1">Uncharacterized protein</fullName>
    </submittedName>
</protein>
<dbReference type="Proteomes" id="UP000010793">
    <property type="component" value="Chromosome"/>
</dbReference>
<dbReference type="AlphaFoldDB" id="A0A3B6VN62"/>
<proteinExistence type="predicted"/>
<evidence type="ECO:0000313" key="2">
    <source>
        <dbReference type="Proteomes" id="UP000010793"/>
    </source>
</evidence>
<dbReference type="GeneID" id="76624097"/>
<evidence type="ECO:0000313" key="1">
    <source>
        <dbReference type="EMBL" id="AGA67286.1"/>
    </source>
</evidence>
<accession>A0A3B6VN62</accession>
<dbReference type="EMBL" id="CP002873">
    <property type="protein sequence ID" value="AGA67286.1"/>
    <property type="molecule type" value="Genomic_DNA"/>
</dbReference>
<organism evidence="1 2">
    <name type="scientific">Brachyspira pilosicoli P43/6/78</name>
    <dbReference type="NCBI Taxonomy" id="1042417"/>
    <lineage>
        <taxon>Bacteria</taxon>
        <taxon>Pseudomonadati</taxon>
        <taxon>Spirochaetota</taxon>
        <taxon>Spirochaetia</taxon>
        <taxon>Brachyspirales</taxon>
        <taxon>Brachyspiraceae</taxon>
        <taxon>Brachyspira</taxon>
    </lineage>
</organism>
<dbReference type="RefSeq" id="WP_013243853.1">
    <property type="nucleotide sequence ID" value="NC_019908.1"/>
</dbReference>
<gene>
    <name evidence="1" type="ORF">BPP43_10580</name>
</gene>
<name>A0A3B6VN62_BRAPL</name>
<reference evidence="1 2" key="1">
    <citation type="journal article" date="2013" name="Genome Announc.">
        <title>Complete Genome Sequence of the Porcine Strain Brachyspira pilosicoli P43/6/78(T.).</title>
        <authorList>
            <person name="Lin C."/>
            <person name="den Bakker H.C."/>
            <person name="Suzuki H."/>
            <person name="Lefebure T."/>
            <person name="Ponnala L."/>
            <person name="Sun Q."/>
            <person name="Stanhope M.J."/>
            <person name="Wiedmann M."/>
            <person name="Duhamel G.E."/>
        </authorList>
    </citation>
    <scope>NUCLEOTIDE SEQUENCE [LARGE SCALE GENOMIC DNA]</scope>
    <source>
        <strain evidence="1 2">P43/6/78</strain>
    </source>
</reference>
<dbReference type="KEGG" id="bpip:BPP43_10580"/>
<keyword evidence="2" id="KW-1185">Reference proteome</keyword>
<sequence length="43" mass="5019">MEAQVQEREDVITIEAKDDIRTLITKYKEQNIITITSKKIKAL</sequence>